<name>A0ABW3Q767_9BACT</name>
<dbReference type="PROSITE" id="PS50075">
    <property type="entry name" value="CARRIER"/>
    <property type="match status" value="1"/>
</dbReference>
<dbReference type="Pfam" id="PF00550">
    <property type="entry name" value="PP-binding"/>
    <property type="match status" value="1"/>
</dbReference>
<evidence type="ECO:0000256" key="3">
    <source>
        <dbReference type="ARBA" id="ARBA00022737"/>
    </source>
</evidence>
<dbReference type="Gene3D" id="3.40.50.980">
    <property type="match status" value="2"/>
</dbReference>
<dbReference type="InterPro" id="IPR029063">
    <property type="entry name" value="SAM-dependent_MTases_sf"/>
</dbReference>
<dbReference type="InterPro" id="IPR009081">
    <property type="entry name" value="PP-bd_ACP"/>
</dbReference>
<evidence type="ECO:0000259" key="4">
    <source>
        <dbReference type="PROSITE" id="PS50075"/>
    </source>
</evidence>
<gene>
    <name evidence="5" type="ORF">ACFQ4C_11500</name>
</gene>
<dbReference type="CDD" id="cd02440">
    <property type="entry name" value="AdoMet_MTases"/>
    <property type="match status" value="1"/>
</dbReference>
<dbReference type="InterPro" id="IPR001031">
    <property type="entry name" value="Thioesterase"/>
</dbReference>
<dbReference type="PANTHER" id="PTHR45527:SF1">
    <property type="entry name" value="FATTY ACID SYNTHASE"/>
    <property type="match status" value="1"/>
</dbReference>
<keyword evidence="3" id="KW-0677">Repeat</keyword>
<dbReference type="Gene3D" id="3.40.50.1820">
    <property type="entry name" value="alpha/beta hydrolase"/>
    <property type="match status" value="1"/>
</dbReference>
<dbReference type="Gene3D" id="3.30.300.30">
    <property type="match status" value="2"/>
</dbReference>
<dbReference type="EMBL" id="JBHTLP010000008">
    <property type="protein sequence ID" value="MFD1141739.1"/>
    <property type="molecule type" value="Genomic_DNA"/>
</dbReference>
<protein>
    <submittedName>
        <fullName evidence="5">Non-ribosomal peptide synthetase</fullName>
    </submittedName>
</protein>
<dbReference type="InterPro" id="IPR023213">
    <property type="entry name" value="CAT-like_dom_sf"/>
</dbReference>
<dbReference type="Proteomes" id="UP001597116">
    <property type="component" value="Unassembled WGS sequence"/>
</dbReference>
<keyword evidence="1" id="KW-0596">Phosphopantetheine</keyword>
<reference evidence="6" key="1">
    <citation type="journal article" date="2019" name="Int. J. Syst. Evol. Microbiol.">
        <title>The Global Catalogue of Microorganisms (GCM) 10K type strain sequencing project: providing services to taxonomists for standard genome sequencing and annotation.</title>
        <authorList>
            <consortium name="The Broad Institute Genomics Platform"/>
            <consortium name="The Broad Institute Genome Sequencing Center for Infectious Disease"/>
            <person name="Wu L."/>
            <person name="Ma J."/>
        </authorList>
    </citation>
    <scope>NUCLEOTIDE SEQUENCE [LARGE SCALE GENOMIC DNA]</scope>
    <source>
        <strain evidence="6">CCUG 55608</strain>
    </source>
</reference>
<dbReference type="SUPFAM" id="SSF52777">
    <property type="entry name" value="CoA-dependent acyltransferases"/>
    <property type="match status" value="2"/>
</dbReference>
<dbReference type="PANTHER" id="PTHR45527">
    <property type="entry name" value="NONRIBOSOMAL PEPTIDE SYNTHETASE"/>
    <property type="match status" value="1"/>
</dbReference>
<dbReference type="Gene3D" id="2.30.38.10">
    <property type="entry name" value="Luciferase, Domain 3"/>
    <property type="match status" value="1"/>
</dbReference>
<dbReference type="Gene3D" id="3.30.559.10">
    <property type="entry name" value="Chloramphenicol acetyltransferase-like domain"/>
    <property type="match status" value="1"/>
</dbReference>
<dbReference type="SUPFAM" id="SSF53474">
    <property type="entry name" value="alpha/beta-Hydrolases"/>
    <property type="match status" value="1"/>
</dbReference>
<dbReference type="RefSeq" id="WP_265992228.1">
    <property type="nucleotide sequence ID" value="NZ_CP110973.1"/>
</dbReference>
<dbReference type="InterPro" id="IPR020806">
    <property type="entry name" value="PKS_PP-bd"/>
</dbReference>
<dbReference type="SUPFAM" id="SSF53335">
    <property type="entry name" value="S-adenosyl-L-methionine-dependent methyltransferases"/>
    <property type="match status" value="1"/>
</dbReference>
<accession>A0ABW3Q767</accession>
<dbReference type="InterPro" id="IPR029058">
    <property type="entry name" value="AB_hydrolase_fold"/>
</dbReference>
<dbReference type="CDD" id="cd12116">
    <property type="entry name" value="A_NRPS_Ta1_like"/>
    <property type="match status" value="1"/>
</dbReference>
<dbReference type="Pfam" id="PF00975">
    <property type="entry name" value="Thioesterase"/>
    <property type="match status" value="1"/>
</dbReference>
<dbReference type="Pfam" id="PF00501">
    <property type="entry name" value="AMP-binding"/>
    <property type="match status" value="1"/>
</dbReference>
<dbReference type="PROSITE" id="PS00455">
    <property type="entry name" value="AMP_BINDING"/>
    <property type="match status" value="1"/>
</dbReference>
<dbReference type="CDD" id="cd19531">
    <property type="entry name" value="LCL_NRPS-like"/>
    <property type="match status" value="1"/>
</dbReference>
<dbReference type="SUPFAM" id="SSF47336">
    <property type="entry name" value="ACP-like"/>
    <property type="match status" value="1"/>
</dbReference>
<proteinExistence type="predicted"/>
<dbReference type="Pfam" id="PF00668">
    <property type="entry name" value="Condensation"/>
    <property type="match status" value="1"/>
</dbReference>
<dbReference type="InterPro" id="IPR045851">
    <property type="entry name" value="AMP-bd_C_sf"/>
</dbReference>
<dbReference type="InterPro" id="IPR001242">
    <property type="entry name" value="Condensation_dom"/>
</dbReference>
<dbReference type="InterPro" id="IPR010071">
    <property type="entry name" value="AA_adenyl_dom"/>
</dbReference>
<dbReference type="InterPro" id="IPR020845">
    <property type="entry name" value="AMP-binding_CS"/>
</dbReference>
<organism evidence="5 6">
    <name type="scientific">Larkinella insperata</name>
    <dbReference type="NCBI Taxonomy" id="332158"/>
    <lineage>
        <taxon>Bacteria</taxon>
        <taxon>Pseudomonadati</taxon>
        <taxon>Bacteroidota</taxon>
        <taxon>Cytophagia</taxon>
        <taxon>Cytophagales</taxon>
        <taxon>Spirosomataceae</taxon>
        <taxon>Larkinella</taxon>
    </lineage>
</organism>
<dbReference type="SUPFAM" id="SSF56801">
    <property type="entry name" value="Acetyl-CoA synthetase-like"/>
    <property type="match status" value="1"/>
</dbReference>
<dbReference type="Gene3D" id="3.30.559.30">
    <property type="entry name" value="Nonribosomal peptide synthetase, condensation domain"/>
    <property type="match status" value="1"/>
</dbReference>
<evidence type="ECO:0000313" key="6">
    <source>
        <dbReference type="Proteomes" id="UP001597116"/>
    </source>
</evidence>
<keyword evidence="2" id="KW-0597">Phosphoprotein</keyword>
<dbReference type="NCBIfam" id="TIGR01733">
    <property type="entry name" value="AA-adenyl-dom"/>
    <property type="match status" value="1"/>
</dbReference>
<dbReference type="Gene3D" id="3.40.50.150">
    <property type="entry name" value="Vaccinia Virus protein VP39"/>
    <property type="match status" value="1"/>
</dbReference>
<dbReference type="Gene3D" id="1.10.1200.10">
    <property type="entry name" value="ACP-like"/>
    <property type="match status" value="1"/>
</dbReference>
<evidence type="ECO:0000256" key="2">
    <source>
        <dbReference type="ARBA" id="ARBA00022553"/>
    </source>
</evidence>
<dbReference type="InterPro" id="IPR036736">
    <property type="entry name" value="ACP-like_sf"/>
</dbReference>
<evidence type="ECO:0000313" key="5">
    <source>
        <dbReference type="EMBL" id="MFD1141739.1"/>
    </source>
</evidence>
<dbReference type="SMART" id="SM00823">
    <property type="entry name" value="PKS_PP"/>
    <property type="match status" value="1"/>
</dbReference>
<feature type="domain" description="Carrier" evidence="4">
    <location>
        <begin position="1398"/>
        <end position="1473"/>
    </location>
</feature>
<evidence type="ECO:0000256" key="1">
    <source>
        <dbReference type="ARBA" id="ARBA00022450"/>
    </source>
</evidence>
<dbReference type="Pfam" id="PF08242">
    <property type="entry name" value="Methyltransf_12"/>
    <property type="match status" value="1"/>
</dbReference>
<comment type="caution">
    <text evidence="5">The sequence shown here is derived from an EMBL/GenBank/DDBJ whole genome shotgun (WGS) entry which is preliminary data.</text>
</comment>
<dbReference type="InterPro" id="IPR013217">
    <property type="entry name" value="Methyltransf_12"/>
</dbReference>
<sequence length="1750" mass="196644">MVDHAVSPPYTPVDFDPFAGPELIHLAPATEPQIEMWSACLLGGDDANRAYNESTSIRFKGSLNRLALEDALHALIRHHEALRSAFSADGRQILVFRDVPIDLFYEDISHQLSPERDQWVSGYVKQDMLHRFDLINGPLLKAGLLKLADNEHHFVLTAHHIICDGWSTGTLLQDLSALYSAYVQNKTATLSKPLAFSQYAQEQLAFLNSEEYRQIEAYWLDQYKDDIPALNLPTDFPRPPLRTFKSQRRDYTLDPELVSALKKLGIQAGCSFVTTLLATFEAFLGRFTGQESIALGLPAAGQPVAGYNRLVGHCVNLLPVRSYPKPDLSFLDFLKQCRKTVLDAYDHQQLTFGSLLKKLKIPRDPSRIPLVPVVFNIDMGLTEGVTFHGLTYQLASNPREFESFEIFLNVTDSNKVLTLEWSYNTQLFRAGTIDRMMADFESVLKTVVANPTIRLDALRLSDANGILEKLNQWNATQTAYPRNTPLHHLIAQAAARYADRTALSFNGQTLTYKALNETVNRLAHYLIAQGIRVGDLVGVAVDRSPEMLITLLAVMKAGAVYVPTDPDYPQERVLFMLTDSAAKLLILSAKYQNRFGAPIPELAIEQALADSTRFSADEPNVTVSGTDRVYVLYTSGSTGKPKGVQIEHHNLVNFLLSMQKAPGIKTGDKLLGVTTISFDISGLELYLPLISGAELVLTDAESSKDGRILLDLIRSEKITIMQATPSTWRMMLSVGWSDLPPLKILCGGEALPKDLAAQLTEAGNELWNMYGPTETTIWSSLKRIQGGDDLISIGRPIANTVIYILDENRRPQPVGVPGEIYIGGDGVARGYLNRPELTAKRFVKNPFKPAKKDILYRTGDLGQFTEDGEIICLGRIDQQVKIRGYRIELGEIEHTLATLNDVREAVVVAREDRPGDQRLVAYVVPEQELHPTQHPNWLERWNILYDQGVNYESKIKLSDQNLDVVITELISDRKDIRNEVSDWLKHSLDRIKALKPVNVMEIGCGAGQLVFQIAPDTESYIATDYAQAPIDKLKQKLALQPEKWQHVQVERAVADNFSMVPPASRDLVLIHSVAQYLPTANYLVKILREAAKAVKSGGCIFIGDMQGKETLRMHHASDQLQRSGGETSLEEFTEIVDRRVKLEDEFIADPAFFYLLPSIIPEITAVDTQLRRGAYLNETTKYHYDVWLYIGNPPSIVTPTKQMEWTADLSPAELEKELLANRQNVVLVRHILNSRTTRDLTFLTILANAAPGSVLNDLKPRINAAPAGVDPERFFDLGARLGFQTHVRWTDTGADGTFEAVFIPESEKKSIPAKPEKIQLSNPSIDTSVRYAPTAAEAASEDRVQQWKHVLKAVLPEYMVPSEFVLLPALPLTPNGKIDRKALPKPALPANRNPETPQLLSAEEKLFLRIWQNVLELENISVTDDFFALGGHSLIAIQVMTQLEKETGTRLPLATLFEYPTIQKLAGLLQKDQKTWTSIIPMKPTGRKMPLYLVHGYDLNLLYFKNLIIHLDDDQPVYGLQKLGPDGKAEPMKTLEDRAAAYISEIIEHNPKGPYAIAGYSSGGYIAVEMARQLKAMGKEVRLVGVIDTNADAYSEHQYLATQPAFYRIAKKIMRQGPKFIWFTRSLLHKPVDTLIYQKNYFKRKYNELLVALGLDERPKPEGLTDDMLPVIQKNEEVFQQYIMDPYDGIIDLFRARERPYYVYDFTHLGWRRFAPVVRVHDVPGDHRAMLYPPYAEEFARILQQALDNS</sequence>
<dbReference type="InterPro" id="IPR000873">
    <property type="entry name" value="AMP-dep_synth/lig_dom"/>
</dbReference>
<keyword evidence="6" id="KW-1185">Reference proteome</keyword>